<feature type="transmembrane region" description="Helical" evidence="1">
    <location>
        <begin position="52"/>
        <end position="75"/>
    </location>
</feature>
<keyword evidence="1" id="KW-0812">Transmembrane</keyword>
<accession>A0A4R3YY89</accession>
<dbReference type="OrthoDB" id="5457135at2"/>
<gene>
    <name evidence="2" type="ORF">EC912_101738</name>
</gene>
<organism evidence="2 3">
    <name type="scientific">Luteibacter rhizovicinus</name>
    <dbReference type="NCBI Taxonomy" id="242606"/>
    <lineage>
        <taxon>Bacteria</taxon>
        <taxon>Pseudomonadati</taxon>
        <taxon>Pseudomonadota</taxon>
        <taxon>Gammaproteobacteria</taxon>
        <taxon>Lysobacterales</taxon>
        <taxon>Rhodanobacteraceae</taxon>
        <taxon>Luteibacter</taxon>
    </lineage>
</organism>
<keyword evidence="1" id="KW-1133">Transmembrane helix</keyword>
<comment type="caution">
    <text evidence="2">The sequence shown here is derived from an EMBL/GenBank/DDBJ whole genome shotgun (WGS) entry which is preliminary data.</text>
</comment>
<evidence type="ECO:0000313" key="2">
    <source>
        <dbReference type="EMBL" id="TCV97721.1"/>
    </source>
</evidence>
<dbReference type="RefSeq" id="WP_132141757.1">
    <property type="nucleotide sequence ID" value="NZ_SMCS01000001.1"/>
</dbReference>
<sequence length="146" mass="15173">MANPFLVAGAALSAVAALLHIGCIFFGASWYRFFGAGERMAHLSAAGSNFPTIITAGIATVLGIWSLYALSAAGIVPALPLMRLVLCGIAAVYLLRGIAGLIFAVVAPGERGRAFWCWSSVICLGIGTLYLLGTQQVWSQLSRGAA</sequence>
<evidence type="ECO:0000313" key="3">
    <source>
        <dbReference type="Proteomes" id="UP000295645"/>
    </source>
</evidence>
<proteinExistence type="predicted"/>
<evidence type="ECO:0000256" key="1">
    <source>
        <dbReference type="SAM" id="Phobius"/>
    </source>
</evidence>
<reference evidence="2 3" key="1">
    <citation type="submission" date="2019-03" db="EMBL/GenBank/DDBJ databases">
        <title>Above-ground endophytic microbial communities from plants in different locations in the United States.</title>
        <authorList>
            <person name="Frank C."/>
        </authorList>
    </citation>
    <scope>NUCLEOTIDE SEQUENCE [LARGE SCALE GENOMIC DNA]</scope>
    <source>
        <strain evidence="2 3">LP_13_YM</strain>
    </source>
</reference>
<feature type="transmembrane region" description="Helical" evidence="1">
    <location>
        <begin position="114"/>
        <end position="133"/>
    </location>
</feature>
<name>A0A4R3YY89_9GAMM</name>
<feature type="transmembrane region" description="Helical" evidence="1">
    <location>
        <begin position="6"/>
        <end position="31"/>
    </location>
</feature>
<keyword evidence="1" id="KW-0472">Membrane</keyword>
<keyword evidence="3" id="KW-1185">Reference proteome</keyword>
<feature type="transmembrane region" description="Helical" evidence="1">
    <location>
        <begin position="81"/>
        <end position="107"/>
    </location>
</feature>
<dbReference type="EMBL" id="SMCS01000001">
    <property type="protein sequence ID" value="TCV97721.1"/>
    <property type="molecule type" value="Genomic_DNA"/>
</dbReference>
<dbReference type="AlphaFoldDB" id="A0A4R3YY89"/>
<protein>
    <submittedName>
        <fullName evidence="2">Uncharacterized protein</fullName>
    </submittedName>
</protein>
<dbReference type="Proteomes" id="UP000295645">
    <property type="component" value="Unassembled WGS sequence"/>
</dbReference>